<keyword evidence="1" id="KW-0456">Lyase</keyword>
<dbReference type="SFLD" id="SFLDG01020">
    <property type="entry name" value="Terpene_Cyclase_Like_2"/>
    <property type="match status" value="2"/>
</dbReference>
<comment type="caution">
    <text evidence="3">The sequence shown here is derived from an EMBL/GenBank/DDBJ whole genome shotgun (WGS) entry which is preliminary data.</text>
</comment>
<dbReference type="InterPro" id="IPR034686">
    <property type="entry name" value="Terpene_cyclase-like_2"/>
</dbReference>
<name>A0ABT4ANS0_9BACT</name>
<reference evidence="3 4" key="1">
    <citation type="submission" date="2022-11" db="EMBL/GenBank/DDBJ databases">
        <title>Minimal conservation of predation-associated metabolite biosynthetic gene clusters underscores biosynthetic potential of Myxococcota including descriptions for ten novel species: Archangium lansinium sp. nov., Myxococcus landrumus sp. nov., Nannocystis bai.</title>
        <authorList>
            <person name="Ahearne A."/>
            <person name="Stevens C."/>
            <person name="Phillips K."/>
        </authorList>
    </citation>
    <scope>NUCLEOTIDE SEQUENCE [LARGE SCALE GENOMIC DNA]</scope>
    <source>
        <strain evidence="3 4">MIWBW</strain>
    </source>
</reference>
<keyword evidence="1" id="KW-0460">Magnesium</keyword>
<dbReference type="NCBIfam" id="NF041168">
    <property type="entry name" value="f2_encap_cargo3"/>
    <property type="match status" value="1"/>
</dbReference>
<gene>
    <name evidence="3" type="ORF">OV287_53780</name>
</gene>
<dbReference type="Proteomes" id="UP001207654">
    <property type="component" value="Unassembled WGS sequence"/>
</dbReference>
<comment type="cofactor">
    <cofactor evidence="1">
        <name>Mg(2+)</name>
        <dbReference type="ChEBI" id="CHEBI:18420"/>
    </cofactor>
</comment>
<accession>A0ABT4ANS0</accession>
<protein>
    <recommendedName>
        <fullName evidence="1">Terpene synthase</fullName>
        <ecNumber evidence="1">4.2.3.-</ecNumber>
    </recommendedName>
</protein>
<dbReference type="EC" id="4.2.3.-" evidence="1"/>
<evidence type="ECO:0000313" key="3">
    <source>
        <dbReference type="EMBL" id="MCY1083339.1"/>
    </source>
</evidence>
<dbReference type="PANTHER" id="PTHR35201">
    <property type="entry name" value="TERPENE SYNTHASE"/>
    <property type="match status" value="1"/>
</dbReference>
<evidence type="ECO:0000313" key="4">
    <source>
        <dbReference type="Proteomes" id="UP001207654"/>
    </source>
</evidence>
<comment type="similarity">
    <text evidence="1">Belongs to the terpene synthase family.</text>
</comment>
<sequence length="776" mass="87471">MKAQAKQPFELPDFYVPWPARLNPNLEGARTHSKAWSYELGIIGKPKDGSAPEIWNEAKFDAMDYALLCAYTHPEAPGPELDLITDWYVWVFYFDDHFLELFKRSRDMVGAKAYLDRLPMFMPVDLSVAMPEPTNPVEAGLADLWKRTVPSKSEAWRRRFFESTKALLDESMWELANISEKRVSNPIEYIEMRRKVGGAPWSADLVEHAVFAEVPARIAESRPMRVLKDTFADAVHLRNDLFSYEREILEEGELSNCVLVLERFLDVGTQRAADLTNDILTSRLQQFENTALTELPLLFAEFGINPVEQTQILSYIRGLQDWQSGGHEWHMRSSRYMNKSAGNNAGHSLGGLPLGATGLGTSGARLPLTPGALGLQRVKSFTHVPFTPVGPVKLPKFYMPYSTRQNPHLDAARRSSKAWARRMGMLDSLPGLPGAYIWNDHIFDVADVALCGALIHPAASGPQLDITAAWLVWGTYADDYFPAIYGNTRDMAGAKVFHARLAAFMPDDPATLTAVPTNPVERGLADIWARTAGPMSAEGRSQFRKAILDMTESWLWELANQTQNRVPDPVDYVEMRRKTFGSDLTMSLSRLAQGNGLPAELFRTRIMRALENSAADYACLTNDVFSYQKEIEFEGEIHNGVLVVQRFLDLDKQQGVEVVNNLMTARMEQFQHIIKTELPTLITHFELDGKAQERLHAYVEQLQQWMAGVLIWHQTVDRYKEAELRQSRTPGRYLNQLRGPTGLGTSAARIASLVGGQRPEPAGREKDRFLQTEGKR</sequence>
<keyword evidence="1" id="KW-0479">Metal-binding</keyword>
<dbReference type="EMBL" id="JAPNKA010000001">
    <property type="protein sequence ID" value="MCY1083339.1"/>
    <property type="molecule type" value="Genomic_DNA"/>
</dbReference>
<keyword evidence="4" id="KW-1185">Reference proteome</keyword>
<dbReference type="Pfam" id="PF19086">
    <property type="entry name" value="Terpene_syn_C_2"/>
    <property type="match status" value="2"/>
</dbReference>
<organism evidence="3 4">
    <name type="scientific">Archangium lansingense</name>
    <dbReference type="NCBI Taxonomy" id="2995310"/>
    <lineage>
        <taxon>Bacteria</taxon>
        <taxon>Pseudomonadati</taxon>
        <taxon>Myxococcota</taxon>
        <taxon>Myxococcia</taxon>
        <taxon>Myxococcales</taxon>
        <taxon>Cystobacterineae</taxon>
        <taxon>Archangiaceae</taxon>
        <taxon>Archangium</taxon>
    </lineage>
</organism>
<feature type="region of interest" description="Disordered" evidence="2">
    <location>
        <begin position="755"/>
        <end position="776"/>
    </location>
</feature>
<evidence type="ECO:0000256" key="2">
    <source>
        <dbReference type="SAM" id="MobiDB-lite"/>
    </source>
</evidence>
<dbReference type="SUPFAM" id="SSF48576">
    <property type="entry name" value="Terpenoid synthases"/>
    <property type="match status" value="2"/>
</dbReference>
<dbReference type="SFLD" id="SFLDS00005">
    <property type="entry name" value="Isoprenoid_Synthase_Type_I"/>
    <property type="match status" value="2"/>
</dbReference>
<proteinExistence type="inferred from homology"/>
<dbReference type="Gene3D" id="1.10.600.10">
    <property type="entry name" value="Farnesyl Diphosphate Synthase"/>
    <property type="match status" value="2"/>
</dbReference>
<dbReference type="RefSeq" id="WP_267541873.1">
    <property type="nucleotide sequence ID" value="NZ_JAPNKA010000001.1"/>
</dbReference>
<evidence type="ECO:0000256" key="1">
    <source>
        <dbReference type="RuleBase" id="RU366034"/>
    </source>
</evidence>
<feature type="compositionally biased region" description="Basic and acidic residues" evidence="2">
    <location>
        <begin position="761"/>
        <end position="776"/>
    </location>
</feature>
<dbReference type="InterPro" id="IPR008949">
    <property type="entry name" value="Isoprenoid_synthase_dom_sf"/>
</dbReference>
<dbReference type="PANTHER" id="PTHR35201:SF4">
    <property type="entry name" value="BETA-PINACENE SYNTHASE-RELATED"/>
    <property type="match status" value="1"/>
</dbReference>